<comment type="similarity">
    <text evidence="1">Belongs to the plant acyltransferase family.</text>
</comment>
<dbReference type="Pfam" id="PF02458">
    <property type="entry name" value="Transferase"/>
    <property type="match status" value="1"/>
</dbReference>
<dbReference type="PANTHER" id="PTHR31147">
    <property type="entry name" value="ACYL TRANSFERASE 4"/>
    <property type="match status" value="1"/>
</dbReference>
<dbReference type="AlphaFoldDB" id="A0ABC8ZQC4"/>
<proteinExistence type="inferred from homology"/>
<evidence type="ECO:0000313" key="6">
    <source>
        <dbReference type="Proteomes" id="UP001497457"/>
    </source>
</evidence>
<organism evidence="5 6">
    <name type="scientific">Urochloa decumbens</name>
    <dbReference type="NCBI Taxonomy" id="240449"/>
    <lineage>
        <taxon>Eukaryota</taxon>
        <taxon>Viridiplantae</taxon>
        <taxon>Streptophyta</taxon>
        <taxon>Embryophyta</taxon>
        <taxon>Tracheophyta</taxon>
        <taxon>Spermatophyta</taxon>
        <taxon>Magnoliopsida</taxon>
        <taxon>Liliopsida</taxon>
        <taxon>Poales</taxon>
        <taxon>Poaceae</taxon>
        <taxon>PACMAD clade</taxon>
        <taxon>Panicoideae</taxon>
        <taxon>Panicodae</taxon>
        <taxon>Paniceae</taxon>
        <taxon>Melinidinae</taxon>
        <taxon>Urochloa</taxon>
    </lineage>
</organism>
<reference evidence="5" key="1">
    <citation type="submission" date="2024-10" db="EMBL/GenBank/DDBJ databases">
        <authorList>
            <person name="Ryan C."/>
        </authorList>
    </citation>
    <scope>NUCLEOTIDE SEQUENCE [LARGE SCALE GENOMIC DNA]</scope>
</reference>
<keyword evidence="2" id="KW-0808">Transferase</keyword>
<feature type="compositionally biased region" description="Polar residues" evidence="4">
    <location>
        <begin position="1"/>
        <end position="11"/>
    </location>
</feature>
<dbReference type="InterPro" id="IPR023213">
    <property type="entry name" value="CAT-like_dom_sf"/>
</dbReference>
<dbReference type="PANTHER" id="PTHR31147:SF1">
    <property type="entry name" value="ACYL TRANSFERASE 4"/>
    <property type="match status" value="1"/>
</dbReference>
<dbReference type="Proteomes" id="UP001497457">
    <property type="component" value="Chromosome 19rd"/>
</dbReference>
<evidence type="ECO:0000256" key="4">
    <source>
        <dbReference type="SAM" id="MobiDB-lite"/>
    </source>
</evidence>
<feature type="region of interest" description="Disordered" evidence="4">
    <location>
        <begin position="48"/>
        <end position="67"/>
    </location>
</feature>
<accession>A0ABC8ZQC4</accession>
<gene>
    <name evidence="5" type="ORF">URODEC1_LOCUS46456</name>
</gene>
<evidence type="ECO:0000256" key="3">
    <source>
        <dbReference type="ARBA" id="ARBA00023315"/>
    </source>
</evidence>
<dbReference type="InterPro" id="IPR050898">
    <property type="entry name" value="Plant_acyltransferase"/>
</dbReference>
<dbReference type="EMBL" id="OZ075129">
    <property type="protein sequence ID" value="CAL4964046.1"/>
    <property type="molecule type" value="Genomic_DNA"/>
</dbReference>
<name>A0ABC8ZQC4_9POAL</name>
<sequence>MELKVQRTSRSYVRPAADTPSGSLELSAIDLDVGLRHMVRSLHVFRPRPHHAGGEEEGEQQHSSSSPARVIREALGKALMDYYPFAGRLVDGAGGPTTARVECTNEGAWFVEAFANCTLDDAACLDHHPLAIPAEGLLPDAAPGGVNPFDIPLMMQVTEFACGGFVVGLSSSHTLTDGLGAGQFINAVADYARGLPKPRVTPIWARDRLIPNPRKLHLVAPPPPTDPPALRPFRYLTVDLSLDGVNRVKSQFLAATGRRCSTFDVAVAKVWQARTRSLRLPDPSAPVTLCIFANARHLLHSEAAGFYGNCFFPATLAVEAGAVERADVAGVVGMVQDAKARLAEQFARWAAREEVENDPYALWWRHEPLFVSDWRRLGFLEADYGWGAPLHVSPFAGLPFMPVALLSAPPAPRKGVRITTQCVEEENMPAFREEMKAFEE</sequence>
<evidence type="ECO:0000313" key="5">
    <source>
        <dbReference type="EMBL" id="CAL4964046.1"/>
    </source>
</evidence>
<protein>
    <submittedName>
        <fullName evidence="5">Uncharacterized protein</fullName>
    </submittedName>
</protein>
<evidence type="ECO:0000256" key="2">
    <source>
        <dbReference type="ARBA" id="ARBA00022679"/>
    </source>
</evidence>
<keyword evidence="6" id="KW-1185">Reference proteome</keyword>
<evidence type="ECO:0000256" key="1">
    <source>
        <dbReference type="ARBA" id="ARBA00009861"/>
    </source>
</evidence>
<keyword evidence="3" id="KW-0012">Acyltransferase</keyword>
<dbReference type="GO" id="GO:0016747">
    <property type="term" value="F:acyltransferase activity, transferring groups other than amino-acyl groups"/>
    <property type="evidence" value="ECO:0007669"/>
    <property type="project" value="UniProtKB-ARBA"/>
</dbReference>
<dbReference type="Gene3D" id="3.30.559.10">
    <property type="entry name" value="Chloramphenicol acetyltransferase-like domain"/>
    <property type="match status" value="2"/>
</dbReference>
<feature type="region of interest" description="Disordered" evidence="4">
    <location>
        <begin position="1"/>
        <end position="21"/>
    </location>
</feature>